<feature type="transmembrane region" description="Helical" evidence="6">
    <location>
        <begin position="81"/>
        <end position="103"/>
    </location>
</feature>
<name>A0A927CRS1_9BACL</name>
<feature type="transmembrane region" description="Helical" evidence="6">
    <location>
        <begin position="262"/>
        <end position="280"/>
    </location>
</feature>
<organism evidence="7 8">
    <name type="scientific">Paenibacillus arenilitoris</name>
    <dbReference type="NCBI Taxonomy" id="2772299"/>
    <lineage>
        <taxon>Bacteria</taxon>
        <taxon>Bacillati</taxon>
        <taxon>Bacillota</taxon>
        <taxon>Bacilli</taxon>
        <taxon>Bacillales</taxon>
        <taxon>Paenibacillaceae</taxon>
        <taxon>Paenibacillus</taxon>
    </lineage>
</organism>
<keyword evidence="8" id="KW-1185">Reference proteome</keyword>
<keyword evidence="2 6" id="KW-0812">Transmembrane</keyword>
<sequence>MSKEWSRNEAVGQFLKQVCGHIKAKEVHEEIRLEMLSHLDELVEDKLREGVTEEEAVRQALERMGDPDQIGKQLHAAHKPVFEWSLAVLVAIMVGISLSVMYAMKFTLIDEYGLVDRYFQHKSVYVAAGVIVLIAIYFMDYRTLKKYSWYLYILNIVLVLGGSEFGQQINGSGRWLGIGSIGFDVYALSPYLFMVAIAGTLTLQANKPTAHRSQWVAIGKMTVLYFLVPVLLYTANRSLIPLVIYGLSVMALIWLVAKNYKLLLAGLVSYIVGGSGFLLSNPHYYYMLMERLQAFLHPHSEPGGYMTLKALHFIQSAGMWGQGFGVENRMIPYVYGDMIFTYLIYSLGWVFGAAMVVLILVLAGRAINVSRQLRDPYARGLVVGLFSIIGIHYLWNMLMSVGLLPIAGMPMPFISYGGTRTVAELAAVGVILGVYRRKNRLSRASAEITGS</sequence>
<feature type="transmembrane region" description="Helical" evidence="6">
    <location>
        <begin position="215"/>
        <end position="233"/>
    </location>
</feature>
<dbReference type="EMBL" id="JACXIY010000033">
    <property type="protein sequence ID" value="MBD2871658.1"/>
    <property type="molecule type" value="Genomic_DNA"/>
</dbReference>
<feature type="transmembrane region" description="Helical" evidence="6">
    <location>
        <begin position="185"/>
        <end position="203"/>
    </location>
</feature>
<accession>A0A927CRS1</accession>
<dbReference type="RefSeq" id="WP_190865644.1">
    <property type="nucleotide sequence ID" value="NZ_JACXIY010000033.1"/>
</dbReference>
<feature type="transmembrane region" description="Helical" evidence="6">
    <location>
        <begin position="339"/>
        <end position="364"/>
    </location>
</feature>
<keyword evidence="3" id="KW-0133">Cell shape</keyword>
<evidence type="ECO:0000313" key="7">
    <source>
        <dbReference type="EMBL" id="MBD2871658.1"/>
    </source>
</evidence>
<evidence type="ECO:0000313" key="8">
    <source>
        <dbReference type="Proteomes" id="UP000632125"/>
    </source>
</evidence>
<keyword evidence="5 6" id="KW-0472">Membrane</keyword>
<dbReference type="PANTHER" id="PTHR30474">
    <property type="entry name" value="CELL CYCLE PROTEIN"/>
    <property type="match status" value="1"/>
</dbReference>
<dbReference type="GO" id="GO:0032153">
    <property type="term" value="C:cell division site"/>
    <property type="evidence" value="ECO:0007669"/>
    <property type="project" value="TreeGrafter"/>
</dbReference>
<feature type="transmembrane region" description="Helical" evidence="6">
    <location>
        <begin position="376"/>
        <end position="395"/>
    </location>
</feature>
<keyword evidence="4 6" id="KW-1133">Transmembrane helix</keyword>
<dbReference type="InterPro" id="IPR047928">
    <property type="entry name" value="Perm_prefix_1"/>
</dbReference>
<feature type="transmembrane region" description="Helical" evidence="6">
    <location>
        <begin position="239"/>
        <end position="257"/>
    </location>
</feature>
<feature type="transmembrane region" description="Helical" evidence="6">
    <location>
        <begin position="123"/>
        <end position="140"/>
    </location>
</feature>
<evidence type="ECO:0000256" key="4">
    <source>
        <dbReference type="ARBA" id="ARBA00022989"/>
    </source>
</evidence>
<evidence type="ECO:0000256" key="3">
    <source>
        <dbReference type="ARBA" id="ARBA00022960"/>
    </source>
</evidence>
<evidence type="ECO:0000256" key="1">
    <source>
        <dbReference type="ARBA" id="ARBA00004141"/>
    </source>
</evidence>
<comment type="caution">
    <text evidence="7">The sequence shown here is derived from an EMBL/GenBank/DDBJ whole genome shotgun (WGS) entry which is preliminary data.</text>
</comment>
<dbReference type="PANTHER" id="PTHR30474:SF1">
    <property type="entry name" value="PEPTIDOGLYCAN GLYCOSYLTRANSFERASE MRDB"/>
    <property type="match status" value="1"/>
</dbReference>
<gene>
    <name evidence="7" type="ORF">IDH41_24000</name>
</gene>
<proteinExistence type="predicted"/>
<feature type="transmembrane region" description="Helical" evidence="6">
    <location>
        <begin position="415"/>
        <end position="435"/>
    </location>
</feature>
<comment type="subcellular location">
    <subcellularLocation>
        <location evidence="1">Membrane</location>
        <topology evidence="1">Multi-pass membrane protein</topology>
    </subcellularLocation>
</comment>
<evidence type="ECO:0000256" key="6">
    <source>
        <dbReference type="SAM" id="Phobius"/>
    </source>
</evidence>
<dbReference type="GO" id="GO:0005886">
    <property type="term" value="C:plasma membrane"/>
    <property type="evidence" value="ECO:0007669"/>
    <property type="project" value="TreeGrafter"/>
</dbReference>
<dbReference type="AlphaFoldDB" id="A0A927CRS1"/>
<protein>
    <submittedName>
        <fullName evidence="7">FtsW/RodA/SpoVE family cell cycle protein</fullName>
    </submittedName>
</protein>
<evidence type="ECO:0000256" key="2">
    <source>
        <dbReference type="ARBA" id="ARBA00022692"/>
    </source>
</evidence>
<reference evidence="7" key="1">
    <citation type="submission" date="2020-09" db="EMBL/GenBank/DDBJ databases">
        <title>A novel bacterium of genus Paenibacillus, isolated from South China Sea.</title>
        <authorList>
            <person name="Huang H."/>
            <person name="Mo K."/>
            <person name="Hu Y."/>
        </authorList>
    </citation>
    <scope>NUCLEOTIDE SEQUENCE</scope>
    <source>
        <strain evidence="7">IB182493</strain>
    </source>
</reference>
<dbReference type="NCBIfam" id="NF038403">
    <property type="entry name" value="perm_prefix_1"/>
    <property type="match status" value="1"/>
</dbReference>
<feature type="transmembrane region" description="Helical" evidence="6">
    <location>
        <begin position="147"/>
        <end position="165"/>
    </location>
</feature>
<dbReference type="GO" id="GO:0008360">
    <property type="term" value="P:regulation of cell shape"/>
    <property type="evidence" value="ECO:0007669"/>
    <property type="project" value="UniProtKB-KW"/>
</dbReference>
<dbReference type="Pfam" id="PF01098">
    <property type="entry name" value="FTSW_RODA_SPOVE"/>
    <property type="match status" value="1"/>
</dbReference>
<dbReference type="GO" id="GO:0051301">
    <property type="term" value="P:cell division"/>
    <property type="evidence" value="ECO:0007669"/>
    <property type="project" value="InterPro"/>
</dbReference>
<dbReference type="InterPro" id="IPR001182">
    <property type="entry name" value="FtsW/RodA"/>
</dbReference>
<evidence type="ECO:0000256" key="5">
    <source>
        <dbReference type="ARBA" id="ARBA00023136"/>
    </source>
</evidence>
<dbReference type="Proteomes" id="UP000632125">
    <property type="component" value="Unassembled WGS sequence"/>
</dbReference>
<dbReference type="GO" id="GO:0015648">
    <property type="term" value="F:lipid-linked peptidoglycan transporter activity"/>
    <property type="evidence" value="ECO:0007669"/>
    <property type="project" value="TreeGrafter"/>
</dbReference>